<dbReference type="NCBIfam" id="NF004856">
    <property type="entry name" value="PRK06209.1"/>
    <property type="match status" value="1"/>
</dbReference>
<gene>
    <name evidence="4" type="ORF">MAXJ12_26583</name>
</gene>
<keyword evidence="4" id="KW-0413">Isomerase</keyword>
<dbReference type="PANTHER" id="PTHR43713:SF3">
    <property type="entry name" value="GLUTAMATE-1-SEMIALDEHYDE 2,1-AMINOMUTASE 1, CHLOROPLASTIC-RELATED"/>
    <property type="match status" value="1"/>
</dbReference>
<organism evidence="4 5">
    <name type="scientific">Mesorhizobium alhagi CCNWXJ12-2</name>
    <dbReference type="NCBI Taxonomy" id="1107882"/>
    <lineage>
        <taxon>Bacteria</taxon>
        <taxon>Pseudomonadati</taxon>
        <taxon>Pseudomonadota</taxon>
        <taxon>Alphaproteobacteria</taxon>
        <taxon>Hyphomicrobiales</taxon>
        <taxon>Phyllobacteriaceae</taxon>
        <taxon>Allomesorhizobium</taxon>
    </lineage>
</organism>
<dbReference type="GO" id="GO:0030170">
    <property type="term" value="F:pyridoxal phosphate binding"/>
    <property type="evidence" value="ECO:0007669"/>
    <property type="project" value="InterPro"/>
</dbReference>
<comment type="cofactor">
    <cofactor evidence="1">
        <name>pyridoxal 5'-phosphate</name>
        <dbReference type="ChEBI" id="CHEBI:597326"/>
    </cofactor>
</comment>
<dbReference type="RefSeq" id="WP_008838893.1">
    <property type="nucleotide sequence ID" value="NZ_AHAM01000223.1"/>
</dbReference>
<accession>H0HYM5</accession>
<dbReference type="InterPro" id="IPR015421">
    <property type="entry name" value="PyrdxlP-dep_Trfase_major"/>
</dbReference>
<dbReference type="Gene3D" id="3.90.1150.10">
    <property type="entry name" value="Aspartate Aminotransferase, domain 1"/>
    <property type="match status" value="1"/>
</dbReference>
<dbReference type="EC" id="5.4.3.8" evidence="4"/>
<evidence type="ECO:0000313" key="4">
    <source>
        <dbReference type="EMBL" id="EHK54181.1"/>
    </source>
</evidence>
<dbReference type="InterPro" id="IPR015422">
    <property type="entry name" value="PyrdxlP-dep_Trfase_small"/>
</dbReference>
<name>H0HYM5_9HYPH</name>
<protein>
    <submittedName>
        <fullName evidence="4">Glutamate-1-semialdehyde 2,1-aminomutase</fullName>
        <ecNumber evidence="4">5.4.3.8</ecNumber>
    </submittedName>
</protein>
<dbReference type="InterPro" id="IPR015424">
    <property type="entry name" value="PyrdxlP-dep_Trfase"/>
</dbReference>
<dbReference type="InterPro" id="IPR005814">
    <property type="entry name" value="Aminotrans_3"/>
</dbReference>
<evidence type="ECO:0000256" key="2">
    <source>
        <dbReference type="ARBA" id="ARBA00022898"/>
    </source>
</evidence>
<dbReference type="Pfam" id="PF00202">
    <property type="entry name" value="Aminotran_3"/>
    <property type="match status" value="1"/>
</dbReference>
<comment type="similarity">
    <text evidence="3">Belongs to the class-III pyridoxal-phosphate-dependent aminotransferase family.</text>
</comment>
<evidence type="ECO:0000256" key="1">
    <source>
        <dbReference type="ARBA" id="ARBA00001933"/>
    </source>
</evidence>
<dbReference type="Proteomes" id="UP000003250">
    <property type="component" value="Unassembled WGS sequence"/>
</dbReference>
<dbReference type="SUPFAM" id="SSF53383">
    <property type="entry name" value="PLP-dependent transferases"/>
    <property type="match status" value="1"/>
</dbReference>
<keyword evidence="5" id="KW-1185">Reference proteome</keyword>
<evidence type="ECO:0000256" key="3">
    <source>
        <dbReference type="RuleBase" id="RU003560"/>
    </source>
</evidence>
<dbReference type="PANTHER" id="PTHR43713">
    <property type="entry name" value="GLUTAMATE-1-SEMIALDEHYDE 2,1-AMINOMUTASE"/>
    <property type="match status" value="1"/>
</dbReference>
<keyword evidence="2 3" id="KW-0663">Pyridoxal phosphate</keyword>
<dbReference type="Gene3D" id="3.40.640.10">
    <property type="entry name" value="Type I PLP-dependent aspartate aminotransferase-like (Major domain)"/>
    <property type="match status" value="1"/>
</dbReference>
<dbReference type="GO" id="GO:0042286">
    <property type="term" value="F:glutamate-1-semialdehyde 2,1-aminomutase activity"/>
    <property type="evidence" value="ECO:0007669"/>
    <property type="project" value="UniProtKB-EC"/>
</dbReference>
<dbReference type="OrthoDB" id="9801052at2"/>
<proteinExistence type="inferred from homology"/>
<evidence type="ECO:0000313" key="5">
    <source>
        <dbReference type="Proteomes" id="UP000003250"/>
    </source>
</evidence>
<dbReference type="GO" id="GO:0008483">
    <property type="term" value="F:transaminase activity"/>
    <property type="evidence" value="ECO:0007669"/>
    <property type="project" value="InterPro"/>
</dbReference>
<dbReference type="AlphaFoldDB" id="H0HYM5"/>
<sequence length="456" mass="50065">MSEHLGKFIKSRRVQEKARIIHAGPSHTYAKGEDQYPVLAPGFIERGLGCHVWDVDGNEYIEYGMGNRAVGLGHAYPTVLRAVEAALGGGCNFTRPARIEIDCAETFLDLVPGAEMVKFCKDGSDATSGAVRIARAYTGRDLIACCADHPFFSTDDWFIGTTAMNAGIPETVRRLTLTFRYNDITSVEELFARNRGKIAGLILEAARADDPQEGFLHEVHRLCRENGALLILDEMITGFRWHAGGAQKVYGIEPDLSCFGKALANGFSVSALAGKREYMRLGGLEHTDRPRVFLLSTTHGAETHSLAAAIATMRIYRDEPVIEHLYRQGAKLRDGVEDAARRHGLSDHVKPVGRPSCLAFTTLDAGKQPSQAFRSLFLQETIRRGVLMPSLVVSYAHDNEAIARTIEAVDGALAIYARALDGGVERFLVGRPSQLVFRRFNRADEPAQIIPIAVNT</sequence>
<dbReference type="EMBL" id="AHAM01000223">
    <property type="protein sequence ID" value="EHK54181.1"/>
    <property type="molecule type" value="Genomic_DNA"/>
</dbReference>
<dbReference type="PATRIC" id="fig|1107882.3.peg.5157"/>
<reference evidence="4 5" key="1">
    <citation type="journal article" date="2012" name="J. Bacteriol.">
        <title>Draft Genome Sequence of Mesorhizobium alhagi CCNWXJ12-2T, a Novel Salt-Resistant Species Isolated from the Desert of Northwestern China.</title>
        <authorList>
            <person name="Zhou M."/>
            <person name="Chen W."/>
            <person name="Chen H."/>
            <person name="Wei G."/>
        </authorList>
    </citation>
    <scope>NUCLEOTIDE SEQUENCE [LARGE SCALE GENOMIC DNA]</scope>
    <source>
        <strain evidence="4 5">CCNWXJ12-2</strain>
    </source>
</reference>